<dbReference type="InterPro" id="IPR007431">
    <property type="entry name" value="ACP_PD"/>
</dbReference>
<dbReference type="PANTHER" id="PTHR38764:SF1">
    <property type="entry name" value="ACYL CARRIER PROTEIN PHOSPHODIESTERASE"/>
    <property type="match status" value="1"/>
</dbReference>
<proteinExistence type="predicted"/>
<keyword evidence="4" id="KW-0276">Fatty acid metabolism</keyword>
<keyword evidence="2" id="KW-0378">Hydrolase</keyword>
<keyword evidence="3" id="KW-0443">Lipid metabolism</keyword>
<accession>A0ABP7WMA1</accession>
<evidence type="ECO:0000313" key="6">
    <source>
        <dbReference type="Proteomes" id="UP001500392"/>
    </source>
</evidence>
<evidence type="ECO:0000256" key="2">
    <source>
        <dbReference type="ARBA" id="ARBA00022801"/>
    </source>
</evidence>
<evidence type="ECO:0000256" key="4">
    <source>
        <dbReference type="ARBA" id="ARBA00023160"/>
    </source>
</evidence>
<evidence type="ECO:0000256" key="3">
    <source>
        <dbReference type="ARBA" id="ARBA00023098"/>
    </source>
</evidence>
<keyword evidence="1" id="KW-0444">Lipid biosynthesis</keyword>
<dbReference type="Proteomes" id="UP001500392">
    <property type="component" value="Unassembled WGS sequence"/>
</dbReference>
<dbReference type="RefSeq" id="WP_344934071.1">
    <property type="nucleotide sequence ID" value="NZ_BAABDM010000002.1"/>
</dbReference>
<keyword evidence="6" id="KW-1185">Reference proteome</keyword>
<evidence type="ECO:0000256" key="1">
    <source>
        <dbReference type="ARBA" id="ARBA00022516"/>
    </source>
</evidence>
<comment type="caution">
    <text evidence="5">The sequence shown here is derived from an EMBL/GenBank/DDBJ whole genome shotgun (WGS) entry which is preliminary data.</text>
</comment>
<organism evidence="5 6">
    <name type="scientific">Zhongshania borealis</name>
    <dbReference type="NCBI Taxonomy" id="889488"/>
    <lineage>
        <taxon>Bacteria</taxon>
        <taxon>Pseudomonadati</taxon>
        <taxon>Pseudomonadota</taxon>
        <taxon>Gammaproteobacteria</taxon>
        <taxon>Cellvibrionales</taxon>
        <taxon>Spongiibacteraceae</taxon>
        <taxon>Zhongshania</taxon>
    </lineage>
</organism>
<dbReference type="PANTHER" id="PTHR38764">
    <property type="entry name" value="ACYL CARRIER PROTEIN PHOSPHODIESTERASE"/>
    <property type="match status" value="1"/>
</dbReference>
<evidence type="ECO:0000313" key="5">
    <source>
        <dbReference type="EMBL" id="GAA4092136.1"/>
    </source>
</evidence>
<dbReference type="EMBL" id="BAABDM010000002">
    <property type="protein sequence ID" value="GAA4092136.1"/>
    <property type="molecule type" value="Genomic_DNA"/>
</dbReference>
<dbReference type="Pfam" id="PF04336">
    <property type="entry name" value="ACP_PD"/>
    <property type="match status" value="1"/>
</dbReference>
<name>A0ABP7WMA1_9GAMM</name>
<gene>
    <name evidence="5" type="ORF">GCM10022414_14520</name>
</gene>
<sequence length="204" mass="23147">MNYLAHFLLAQEVSEHCNLDTHGLLVGGLLGDFVKGPLRGDYPSTWETGIRLHRRIDALTDSHPLVGHCLESLPSGYRRFGGIMLDVCFDHCLSVNWQDFYSQELSSFTAQSYQRLLASSDDYPNAAKRQIRFLAEYDVLSKMDNWHNIEAMLGRIGQRVKRDNPLNHCGPELACLLPLINQQFTALYPQLVAQLCDEFALTPH</sequence>
<protein>
    <submittedName>
        <fullName evidence="5">ACP phosphodiesterase</fullName>
    </submittedName>
</protein>
<keyword evidence="4" id="KW-0275">Fatty acid biosynthesis</keyword>
<reference evidence="6" key="1">
    <citation type="journal article" date="2019" name="Int. J. Syst. Evol. Microbiol.">
        <title>The Global Catalogue of Microorganisms (GCM) 10K type strain sequencing project: providing services to taxonomists for standard genome sequencing and annotation.</title>
        <authorList>
            <consortium name="The Broad Institute Genomics Platform"/>
            <consortium name="The Broad Institute Genome Sequencing Center for Infectious Disease"/>
            <person name="Wu L."/>
            <person name="Ma J."/>
        </authorList>
    </citation>
    <scope>NUCLEOTIDE SEQUENCE [LARGE SCALE GENOMIC DNA]</scope>
    <source>
        <strain evidence="6">JCM 17304</strain>
    </source>
</reference>